<dbReference type="HAMAP" id="MF_01113">
    <property type="entry name" value="DNApol_IV"/>
    <property type="match status" value="1"/>
</dbReference>
<dbReference type="InterPro" id="IPR043502">
    <property type="entry name" value="DNA/RNA_pol_sf"/>
</dbReference>
<name>A0ABT9W2M1_9BACI</name>
<keyword evidence="3" id="KW-0515">Mutator protein</keyword>
<dbReference type="InterPro" id="IPR050116">
    <property type="entry name" value="DNA_polymerase-Y"/>
</dbReference>
<reference evidence="6 7" key="1">
    <citation type="submission" date="2023-07" db="EMBL/GenBank/DDBJ databases">
        <title>Genomic Encyclopedia of Type Strains, Phase IV (KMG-IV): sequencing the most valuable type-strain genomes for metagenomic binning, comparative biology and taxonomic classification.</title>
        <authorList>
            <person name="Goeker M."/>
        </authorList>
    </citation>
    <scope>NUCLEOTIDE SEQUENCE [LARGE SCALE GENOMIC DNA]</scope>
    <source>
        <strain evidence="6 7">DSM 12751</strain>
    </source>
</reference>
<dbReference type="GO" id="GO:0003887">
    <property type="term" value="F:DNA-directed DNA polymerase activity"/>
    <property type="evidence" value="ECO:0007669"/>
    <property type="project" value="UniProtKB-EC"/>
</dbReference>
<feature type="site" description="Substrate discrimination" evidence="3">
    <location>
        <position position="16"/>
    </location>
</feature>
<dbReference type="InterPro" id="IPR036775">
    <property type="entry name" value="DNA_pol_Y-fam_lit_finger_sf"/>
</dbReference>
<feature type="binding site" evidence="3">
    <location>
        <position position="11"/>
    </location>
    <ligand>
        <name>Mg(2+)</name>
        <dbReference type="ChEBI" id="CHEBI:18420"/>
    </ligand>
</feature>
<accession>A0ABT9W2M1</accession>
<keyword evidence="3" id="KW-0235">DNA replication</keyword>
<dbReference type="Pfam" id="PF00817">
    <property type="entry name" value="IMS"/>
    <property type="match status" value="1"/>
</dbReference>
<dbReference type="SUPFAM" id="SSF56672">
    <property type="entry name" value="DNA/RNA polymerases"/>
    <property type="match status" value="1"/>
</dbReference>
<keyword evidence="3 6" id="KW-0808">Transferase</keyword>
<comment type="cofactor">
    <cofactor evidence="3">
        <name>Mg(2+)</name>
        <dbReference type="ChEBI" id="CHEBI:18420"/>
    </cofactor>
    <text evidence="3">Binds 2 magnesium ions per subunit.</text>
</comment>
<dbReference type="InterPro" id="IPR043128">
    <property type="entry name" value="Rev_trsase/Diguanyl_cyclase"/>
</dbReference>
<keyword evidence="3" id="KW-0460">Magnesium</keyword>
<evidence type="ECO:0000313" key="6">
    <source>
        <dbReference type="EMBL" id="MDQ0167489.1"/>
    </source>
</evidence>
<dbReference type="RefSeq" id="WP_307396436.1">
    <property type="nucleotide sequence ID" value="NZ_BAAADK010000001.1"/>
</dbReference>
<keyword evidence="3" id="KW-0238">DNA-binding</keyword>
<protein>
    <recommendedName>
        <fullName evidence="3">DNA polymerase IV</fullName>
        <shortName evidence="3">Pol IV</shortName>
        <ecNumber evidence="3">2.7.7.7</ecNumber>
    </recommendedName>
</protein>
<dbReference type="InterPro" id="IPR001126">
    <property type="entry name" value="UmuC"/>
</dbReference>
<comment type="caution">
    <text evidence="6">The sequence shown here is derived from an EMBL/GenBank/DDBJ whole genome shotgun (WGS) entry which is preliminary data.</text>
</comment>
<keyword evidence="7" id="KW-1185">Reference proteome</keyword>
<feature type="binding site" evidence="3">
    <location>
        <position position="107"/>
    </location>
    <ligand>
        <name>Mg(2+)</name>
        <dbReference type="ChEBI" id="CHEBI:18420"/>
    </ligand>
</feature>
<comment type="subcellular location">
    <subcellularLocation>
        <location evidence="3">Cytoplasm</location>
    </subcellularLocation>
</comment>
<evidence type="ECO:0000256" key="1">
    <source>
        <dbReference type="ARBA" id="ARBA00010945"/>
    </source>
</evidence>
<keyword evidence="3" id="KW-0963">Cytoplasm</keyword>
<dbReference type="Proteomes" id="UP001235840">
    <property type="component" value="Unassembled WGS sequence"/>
</dbReference>
<dbReference type="InterPro" id="IPR022880">
    <property type="entry name" value="DNApol_IV"/>
</dbReference>
<comment type="function">
    <text evidence="3">Poorly processive, error-prone DNA polymerase involved in untargeted mutagenesis. Copies undamaged DNA at stalled replication forks, which arise in vivo from mismatched or misaligned primer ends. These misaligned primers can be extended by PolIV. Exhibits no 3'-5' exonuclease (proofreading) activity. May be involved in translesional synthesis, in conjunction with the beta clamp from PolIII.</text>
</comment>
<feature type="coiled-coil region" evidence="4">
    <location>
        <begin position="266"/>
        <end position="293"/>
    </location>
</feature>
<dbReference type="Pfam" id="PF11799">
    <property type="entry name" value="IMS_C"/>
    <property type="match status" value="1"/>
</dbReference>
<gene>
    <name evidence="3" type="primary">dinB</name>
    <name evidence="6" type="ORF">J2S11_003414</name>
</gene>
<dbReference type="EC" id="2.7.7.7" evidence="3"/>
<comment type="similarity">
    <text evidence="1 3">Belongs to the DNA polymerase type-Y family.</text>
</comment>
<comment type="subunit">
    <text evidence="3">Monomer.</text>
</comment>
<proteinExistence type="inferred from homology"/>
<organism evidence="6 7">
    <name type="scientific">Caldalkalibacillus horti</name>
    <dbReference type="NCBI Taxonomy" id="77523"/>
    <lineage>
        <taxon>Bacteria</taxon>
        <taxon>Bacillati</taxon>
        <taxon>Bacillota</taxon>
        <taxon>Bacilli</taxon>
        <taxon>Bacillales</taxon>
        <taxon>Bacillaceae</taxon>
        <taxon>Caldalkalibacillus</taxon>
    </lineage>
</organism>
<dbReference type="InterPro" id="IPR017961">
    <property type="entry name" value="DNA_pol_Y-fam_little_finger"/>
</dbReference>
<evidence type="ECO:0000259" key="5">
    <source>
        <dbReference type="PROSITE" id="PS50173"/>
    </source>
</evidence>
<dbReference type="Gene3D" id="3.30.70.270">
    <property type="match status" value="1"/>
</dbReference>
<keyword evidence="3" id="KW-0479">Metal-binding</keyword>
<evidence type="ECO:0000256" key="3">
    <source>
        <dbReference type="HAMAP-Rule" id="MF_01113"/>
    </source>
</evidence>
<comment type="catalytic activity">
    <reaction evidence="3">
        <text>DNA(n) + a 2'-deoxyribonucleoside 5'-triphosphate = DNA(n+1) + diphosphate</text>
        <dbReference type="Rhea" id="RHEA:22508"/>
        <dbReference type="Rhea" id="RHEA-COMP:17339"/>
        <dbReference type="Rhea" id="RHEA-COMP:17340"/>
        <dbReference type="ChEBI" id="CHEBI:33019"/>
        <dbReference type="ChEBI" id="CHEBI:61560"/>
        <dbReference type="ChEBI" id="CHEBI:173112"/>
        <dbReference type="EC" id="2.7.7.7"/>
    </reaction>
</comment>
<dbReference type="PANTHER" id="PTHR11076">
    <property type="entry name" value="DNA REPAIR POLYMERASE UMUC / TRANSFERASE FAMILY MEMBER"/>
    <property type="match status" value="1"/>
</dbReference>
<keyword evidence="3" id="KW-0234">DNA repair</keyword>
<evidence type="ECO:0000313" key="7">
    <source>
        <dbReference type="Proteomes" id="UP001235840"/>
    </source>
</evidence>
<dbReference type="EMBL" id="JAUSTY010000016">
    <property type="protein sequence ID" value="MDQ0167489.1"/>
    <property type="molecule type" value="Genomic_DNA"/>
</dbReference>
<evidence type="ECO:0000256" key="4">
    <source>
        <dbReference type="SAM" id="Coils"/>
    </source>
</evidence>
<dbReference type="Gene3D" id="3.30.1490.100">
    <property type="entry name" value="DNA polymerase, Y-family, little finger domain"/>
    <property type="match status" value="1"/>
</dbReference>
<keyword evidence="3" id="KW-0227">DNA damage</keyword>
<sequence length="364" mass="40920">MGKIKTILLADMNSFFASCHQSVEPSLRGKPVIVGGSLANQRRGLVVAASYEAKKYGVYTTMSSYEAKKRCPQGIFVLRDHGLYASYSAKIMDFLRLIGDTEVASIDEAYVDITKRVEDGMSVKQITAFIQQTLWDKLHMPCSIGVGPNRIVAKMAADVKKPRGVVQMGVKQYCSYFHPQPVYRLHGCGQKTAEKLQRNDIVTIGDLAKVDAYKLKLLLGMRGELLQRAALGQSSDVVDPERVKGNKSIGKETTFVEMTSSPEIILSTSEAMIERLAEKLQEKRKKARTLSIVYKLERGERSHTKSITLPDGTNKKEEILKQIEILYNDYIFEIPLYLYGVRLSNLEDVNVEQLSFDDLWTDFS</sequence>
<dbReference type="SUPFAM" id="SSF100879">
    <property type="entry name" value="Lesion bypass DNA polymerase (Y-family), little finger domain"/>
    <property type="match status" value="1"/>
</dbReference>
<dbReference type="PANTHER" id="PTHR11076:SF33">
    <property type="entry name" value="DNA POLYMERASE KAPPA"/>
    <property type="match status" value="1"/>
</dbReference>
<dbReference type="CDD" id="cd03586">
    <property type="entry name" value="PolY_Pol_IV_kappa"/>
    <property type="match status" value="1"/>
</dbReference>
<evidence type="ECO:0000256" key="2">
    <source>
        <dbReference type="ARBA" id="ARBA00022695"/>
    </source>
</evidence>
<dbReference type="PROSITE" id="PS50173">
    <property type="entry name" value="UMUC"/>
    <property type="match status" value="1"/>
</dbReference>
<keyword evidence="3" id="KW-0239">DNA-directed DNA polymerase</keyword>
<keyword evidence="4" id="KW-0175">Coiled coil</keyword>
<feature type="domain" description="UmuC" evidence="5">
    <location>
        <begin position="7"/>
        <end position="189"/>
    </location>
</feature>
<feature type="active site" evidence="3">
    <location>
        <position position="108"/>
    </location>
</feature>
<dbReference type="Gene3D" id="3.40.1170.60">
    <property type="match status" value="1"/>
</dbReference>
<keyword evidence="2 3" id="KW-0548">Nucleotidyltransferase</keyword>
<dbReference type="Gene3D" id="1.10.150.20">
    <property type="entry name" value="5' to 3' exonuclease, C-terminal subdomain"/>
    <property type="match status" value="1"/>
</dbReference>